<dbReference type="InterPro" id="IPR027417">
    <property type="entry name" value="P-loop_NTPase"/>
</dbReference>
<dbReference type="InterPro" id="IPR014017">
    <property type="entry name" value="DNA_helicase_UvrD-like_C"/>
</dbReference>
<dbReference type="InterPro" id="IPR000212">
    <property type="entry name" value="DNA_helicase_UvrD/REP"/>
</dbReference>
<organism evidence="11 12">
    <name type="scientific">Pseudomonas fluorescens</name>
    <dbReference type="NCBI Taxonomy" id="294"/>
    <lineage>
        <taxon>Bacteria</taxon>
        <taxon>Pseudomonadati</taxon>
        <taxon>Pseudomonadota</taxon>
        <taxon>Gammaproteobacteria</taxon>
        <taxon>Pseudomonadales</taxon>
        <taxon>Pseudomonadaceae</taxon>
        <taxon>Pseudomonas</taxon>
    </lineage>
</organism>
<evidence type="ECO:0000313" key="11">
    <source>
        <dbReference type="EMBL" id="VVO86367.1"/>
    </source>
</evidence>
<reference evidence="11 12" key="1">
    <citation type="submission" date="2019-09" db="EMBL/GenBank/DDBJ databases">
        <authorList>
            <person name="Chandra G."/>
            <person name="Truman W A."/>
        </authorList>
    </citation>
    <scope>NUCLEOTIDE SEQUENCE [LARGE SCALE GENOMIC DNA]</scope>
    <source>
        <strain evidence="11">PS880</strain>
    </source>
</reference>
<dbReference type="EC" id="5.6.2.4" evidence="7"/>
<dbReference type="RefSeq" id="WP_150779639.1">
    <property type="nucleotide sequence ID" value="NZ_CABVIH010000008.1"/>
</dbReference>
<evidence type="ECO:0000256" key="7">
    <source>
        <dbReference type="ARBA" id="ARBA00034808"/>
    </source>
</evidence>
<dbReference type="EMBL" id="CABVIH010000008">
    <property type="protein sequence ID" value="VVO86367.1"/>
    <property type="molecule type" value="Genomic_DNA"/>
</dbReference>
<dbReference type="GO" id="GO:0016887">
    <property type="term" value="F:ATP hydrolysis activity"/>
    <property type="evidence" value="ECO:0007669"/>
    <property type="project" value="RHEA"/>
</dbReference>
<dbReference type="Pfam" id="PF13361">
    <property type="entry name" value="UvrD_C"/>
    <property type="match status" value="1"/>
</dbReference>
<evidence type="ECO:0000313" key="12">
    <source>
        <dbReference type="Proteomes" id="UP000375525"/>
    </source>
</evidence>
<comment type="catalytic activity">
    <reaction evidence="8">
        <text>ATP + H2O = ADP + phosphate + H(+)</text>
        <dbReference type="Rhea" id="RHEA:13065"/>
        <dbReference type="ChEBI" id="CHEBI:15377"/>
        <dbReference type="ChEBI" id="CHEBI:15378"/>
        <dbReference type="ChEBI" id="CHEBI:30616"/>
        <dbReference type="ChEBI" id="CHEBI:43474"/>
        <dbReference type="ChEBI" id="CHEBI:456216"/>
        <dbReference type="EC" id="5.6.2.4"/>
    </reaction>
</comment>
<evidence type="ECO:0000256" key="4">
    <source>
        <dbReference type="ARBA" id="ARBA00022840"/>
    </source>
</evidence>
<evidence type="ECO:0000259" key="10">
    <source>
        <dbReference type="PROSITE" id="PS51198"/>
    </source>
</evidence>
<protein>
    <recommendedName>
        <fullName evidence="7">DNA 3'-5' helicase</fullName>
        <ecNumber evidence="7">5.6.2.4</ecNumber>
    </recommendedName>
</protein>
<evidence type="ECO:0000256" key="6">
    <source>
        <dbReference type="ARBA" id="ARBA00034617"/>
    </source>
</evidence>
<keyword evidence="3 9" id="KW-0347">Helicase</keyword>
<comment type="catalytic activity">
    <reaction evidence="6">
        <text>Couples ATP hydrolysis with the unwinding of duplex DNA by translocating in the 3'-5' direction.</text>
        <dbReference type="EC" id="5.6.2.4"/>
    </reaction>
</comment>
<evidence type="ECO:0000256" key="8">
    <source>
        <dbReference type="ARBA" id="ARBA00048988"/>
    </source>
</evidence>
<dbReference type="OrthoDB" id="1100019at2"/>
<dbReference type="PANTHER" id="PTHR11070">
    <property type="entry name" value="UVRD / RECB / PCRA DNA HELICASE FAMILY MEMBER"/>
    <property type="match status" value="1"/>
</dbReference>
<dbReference type="SUPFAM" id="SSF52540">
    <property type="entry name" value="P-loop containing nucleoside triphosphate hydrolases"/>
    <property type="match status" value="1"/>
</dbReference>
<dbReference type="GO" id="GO:0003677">
    <property type="term" value="F:DNA binding"/>
    <property type="evidence" value="ECO:0007669"/>
    <property type="project" value="InterPro"/>
</dbReference>
<evidence type="ECO:0000256" key="1">
    <source>
        <dbReference type="ARBA" id="ARBA00022741"/>
    </source>
</evidence>
<gene>
    <name evidence="11" type="primary">rep_2</name>
    <name evidence="11" type="ORF">PS880_02073</name>
</gene>
<dbReference type="GO" id="GO:0005524">
    <property type="term" value="F:ATP binding"/>
    <property type="evidence" value="ECO:0007669"/>
    <property type="project" value="UniProtKB-UniRule"/>
</dbReference>
<keyword evidence="1 9" id="KW-0547">Nucleotide-binding</keyword>
<dbReference type="AlphaFoldDB" id="A0A5E7JGI3"/>
<accession>A0A5E7JGI3</accession>
<name>A0A5E7JGI3_PSEFL</name>
<dbReference type="PROSITE" id="PS51198">
    <property type="entry name" value="UVRD_HELICASE_ATP_BIND"/>
    <property type="match status" value="1"/>
</dbReference>
<dbReference type="PANTHER" id="PTHR11070:SF67">
    <property type="entry name" value="DNA 3'-5' HELICASE"/>
    <property type="match status" value="1"/>
</dbReference>
<keyword evidence="4 9" id="KW-0067">ATP-binding</keyword>
<keyword evidence="5" id="KW-0413">Isomerase</keyword>
<proteinExistence type="predicted"/>
<dbReference type="Proteomes" id="UP000375525">
    <property type="component" value="Unassembled WGS sequence"/>
</dbReference>
<feature type="binding site" evidence="9">
    <location>
        <begin position="22"/>
        <end position="29"/>
    </location>
    <ligand>
        <name>ATP</name>
        <dbReference type="ChEBI" id="CHEBI:30616"/>
    </ligand>
</feature>
<sequence length="541" mass="60674">MITYTEEQKEAIKPQGSLVITACPGSGKTAVIAQKIRNELQGLKPYQGVSAITFTRKASKELEERCRKDDSDTKASFFGTIDSFCLSEILYPFLNQVLGGSTESVDPKYESDLTDSDRLLTASLKDIDEVDAASLATIKSLYLSGTIFFPTIPALALYVHQNCMACKNYLKAKYTSIYIDEYQDSSKAQHMLFLSIVNSGITGVAVGDLQQSIYGWRRCSPEFLKQLMIHPGFTHRTVSYNHRCHPSIANYSNRLFNPQFELTPTDSLQVWQCKFIGTQRDAAVSLNKLIPAMLEKFDTCRPSDVAILVRNNRTLGYLRDHISIPCRIFSDDAIDSLQSKTGFLWSALLKYRFDQSITPDLVLETLPDQSDLSKAKLIAARKIIKKARSIEPQLLEAYLPAASKKLLSIEPKNTELAALKNVINDSDAIRQYTAITTNEIQCMTLHKSKGLEFEIVIHLDLSEWIIPFQERGASFADKVYPDWEQDLNLHFVGITRAKSICLLVHTTLRLNGMNETKNGAPSAFLSLPGVQGLFKTFTYPK</sequence>
<evidence type="ECO:0000256" key="3">
    <source>
        <dbReference type="ARBA" id="ARBA00022806"/>
    </source>
</evidence>
<dbReference type="Gene3D" id="3.40.50.300">
    <property type="entry name" value="P-loop containing nucleotide triphosphate hydrolases"/>
    <property type="match status" value="3"/>
</dbReference>
<evidence type="ECO:0000256" key="2">
    <source>
        <dbReference type="ARBA" id="ARBA00022801"/>
    </source>
</evidence>
<feature type="domain" description="UvrD-like helicase ATP-binding" evidence="10">
    <location>
        <begin position="1"/>
        <end position="245"/>
    </location>
</feature>
<dbReference type="InterPro" id="IPR014016">
    <property type="entry name" value="UvrD-like_ATP-bd"/>
</dbReference>
<evidence type="ECO:0000256" key="5">
    <source>
        <dbReference type="ARBA" id="ARBA00023235"/>
    </source>
</evidence>
<dbReference type="GO" id="GO:0043138">
    <property type="term" value="F:3'-5' DNA helicase activity"/>
    <property type="evidence" value="ECO:0007669"/>
    <property type="project" value="UniProtKB-EC"/>
</dbReference>
<keyword evidence="2 9" id="KW-0378">Hydrolase</keyword>
<dbReference type="Pfam" id="PF00580">
    <property type="entry name" value="UvrD-helicase"/>
    <property type="match status" value="2"/>
</dbReference>
<evidence type="ECO:0000256" key="9">
    <source>
        <dbReference type="PROSITE-ProRule" id="PRU00560"/>
    </source>
</evidence>